<dbReference type="AlphaFoldDB" id="X1J2R2"/>
<name>X1J2R2_9ZZZZ</name>
<comment type="caution">
    <text evidence="1">The sequence shown here is derived from an EMBL/GenBank/DDBJ whole genome shotgun (WGS) entry which is preliminary data.</text>
</comment>
<accession>X1J2R2</accession>
<dbReference type="EMBL" id="BARU01033892">
    <property type="protein sequence ID" value="GAH72639.1"/>
    <property type="molecule type" value="Genomic_DNA"/>
</dbReference>
<protein>
    <submittedName>
        <fullName evidence="1">Uncharacterized protein</fullName>
    </submittedName>
</protein>
<evidence type="ECO:0000313" key="1">
    <source>
        <dbReference type="EMBL" id="GAH72639.1"/>
    </source>
</evidence>
<sequence>ATAPPYVVRDATPAAKELGLEYGKDWVNLGYIAGGESAYYFLFLKHILTCNLGLRPIDLRPKTLNK</sequence>
<feature type="non-terminal residue" evidence="1">
    <location>
        <position position="1"/>
    </location>
</feature>
<reference evidence="1" key="1">
    <citation type="journal article" date="2014" name="Front. Microbiol.">
        <title>High frequency of phylogenetically diverse reductive dehalogenase-homologous genes in deep subseafloor sedimentary metagenomes.</title>
        <authorList>
            <person name="Kawai M."/>
            <person name="Futagami T."/>
            <person name="Toyoda A."/>
            <person name="Takaki Y."/>
            <person name="Nishi S."/>
            <person name="Hori S."/>
            <person name="Arai W."/>
            <person name="Tsubouchi T."/>
            <person name="Morono Y."/>
            <person name="Uchiyama I."/>
            <person name="Ito T."/>
            <person name="Fujiyama A."/>
            <person name="Inagaki F."/>
            <person name="Takami H."/>
        </authorList>
    </citation>
    <scope>NUCLEOTIDE SEQUENCE</scope>
    <source>
        <strain evidence="1">Expedition CK06-06</strain>
    </source>
</reference>
<organism evidence="1">
    <name type="scientific">marine sediment metagenome</name>
    <dbReference type="NCBI Taxonomy" id="412755"/>
    <lineage>
        <taxon>unclassified sequences</taxon>
        <taxon>metagenomes</taxon>
        <taxon>ecological metagenomes</taxon>
    </lineage>
</organism>
<proteinExistence type="predicted"/>
<gene>
    <name evidence="1" type="ORF">S03H2_53263</name>
</gene>